<organism evidence="10 11">
    <name type="scientific">Buchnera aphidicola</name>
    <name type="common">Thelaxes californica</name>
    <dbReference type="NCBI Taxonomy" id="1315998"/>
    <lineage>
        <taxon>Bacteria</taxon>
        <taxon>Pseudomonadati</taxon>
        <taxon>Pseudomonadota</taxon>
        <taxon>Gammaproteobacteria</taxon>
        <taxon>Enterobacterales</taxon>
        <taxon>Erwiniaceae</taxon>
        <taxon>Buchnera</taxon>
    </lineage>
</organism>
<keyword evidence="6 8" id="KW-0057">Aromatic amino acid biosynthesis</keyword>
<dbReference type="RefSeq" id="WP_158353431.1">
    <property type="nucleotide sequence ID" value="NZ_CP034852.1"/>
</dbReference>
<feature type="binding site" evidence="8">
    <location>
        <position position="23"/>
    </location>
    <ligand>
        <name>3-phosphoshikimate</name>
        <dbReference type="ChEBI" id="CHEBI:145989"/>
    </ligand>
</feature>
<keyword evidence="4 8" id="KW-0028">Amino-acid biosynthesis</keyword>
<feature type="binding site" evidence="8">
    <location>
        <position position="388"/>
    </location>
    <ligand>
        <name>phosphoenolpyruvate</name>
        <dbReference type="ChEBI" id="CHEBI:58702"/>
    </ligand>
</feature>
<reference evidence="10 11" key="1">
    <citation type="submission" date="2018-12" db="EMBL/GenBank/DDBJ databases">
        <authorList>
            <person name="Chong R.A."/>
        </authorList>
    </citation>
    <scope>NUCLEOTIDE SEQUENCE [LARGE SCALE GENOMIC DNA]</scope>
    <source>
        <strain evidence="10 11">Tca</strain>
    </source>
</reference>
<dbReference type="Proteomes" id="UP000298782">
    <property type="component" value="Chromosome"/>
</dbReference>
<evidence type="ECO:0000256" key="7">
    <source>
        <dbReference type="ARBA" id="ARBA00044633"/>
    </source>
</evidence>
<evidence type="ECO:0000256" key="2">
    <source>
        <dbReference type="ARBA" id="ARBA00009948"/>
    </source>
</evidence>
<evidence type="ECO:0000256" key="1">
    <source>
        <dbReference type="ARBA" id="ARBA00004811"/>
    </source>
</evidence>
<evidence type="ECO:0000313" key="11">
    <source>
        <dbReference type="Proteomes" id="UP000298782"/>
    </source>
</evidence>
<dbReference type="FunFam" id="3.65.10.10:FF:000004">
    <property type="entry name" value="3-phosphoshikimate 1-carboxyvinyltransferase"/>
    <property type="match status" value="1"/>
</dbReference>
<dbReference type="CDD" id="cd01556">
    <property type="entry name" value="EPSP_synthase"/>
    <property type="match status" value="1"/>
</dbReference>
<dbReference type="PANTHER" id="PTHR21090:SF5">
    <property type="entry name" value="PENTAFUNCTIONAL AROM POLYPEPTIDE"/>
    <property type="match status" value="1"/>
</dbReference>
<proteinExistence type="inferred from homology"/>
<feature type="binding site" evidence="8">
    <location>
        <position position="342"/>
    </location>
    <ligand>
        <name>3-phosphoshikimate</name>
        <dbReference type="ChEBI" id="CHEBI:145989"/>
    </ligand>
</feature>
<dbReference type="PIRSF" id="PIRSF000505">
    <property type="entry name" value="EPSPS"/>
    <property type="match status" value="1"/>
</dbReference>
<evidence type="ECO:0000256" key="3">
    <source>
        <dbReference type="ARBA" id="ARBA00022490"/>
    </source>
</evidence>
<sequence>MTTSLLLKPVQHIQGTILLPGSKSISNRVLLIASLSNGITTITNVLDSDDIHHMLQALKLLGIHYQLYKNNTVCVIHGVGGLFQINNHALTLFLGNAGTAIRPLLAILSLSNHRITLTGDNRMHERPIGDLVNSLRQGGAIIEYKIKNNYPPILIHGGYVGGKITVKGNISSQFLTSLLIAAPLAKKDTYISVEGILVSQPYIDITLNIINNFGVTITHKKYQDFYIPGNQTYKSIENVQIEGDASSASYFLAAAAIKGGTVCIKGIDANSTQGDIEFAYVLEKMGAKISWGDNYIKCTKNQLTGIDVDLNHIPDAAMTIAIVALFAKGITTIRNIYNWRLKESDRITAMATELRKVGAIVQEGIDFISIQPPIKFHSAIIETYNDHRIAMCFSLICLSEVSVEILNPQCVAKTFPNFFRELNSISQYPIESL</sequence>
<dbReference type="PROSITE" id="PS00104">
    <property type="entry name" value="EPSP_SYNTHASE_1"/>
    <property type="match status" value="1"/>
</dbReference>
<reference evidence="10 11" key="2">
    <citation type="submission" date="2019-05" db="EMBL/GenBank/DDBJ databases">
        <title>Genome evolution of the obligate endosymbiont Buchnera aphidicola.</title>
        <authorList>
            <person name="Moran N.A."/>
        </authorList>
    </citation>
    <scope>NUCLEOTIDE SEQUENCE [LARGE SCALE GENOMIC DNA]</scope>
    <source>
        <strain evidence="10 11">Tca</strain>
    </source>
</reference>
<dbReference type="Gene3D" id="3.65.10.10">
    <property type="entry name" value="Enolpyruvate transferase domain"/>
    <property type="match status" value="2"/>
</dbReference>
<feature type="binding site" evidence="8">
    <location>
        <position position="413"/>
    </location>
    <ligand>
        <name>phosphoenolpyruvate</name>
        <dbReference type="ChEBI" id="CHEBI:58702"/>
    </ligand>
</feature>
<dbReference type="InterPro" id="IPR013792">
    <property type="entry name" value="RNA3'P_cycl/enolpyr_Trfase_a/b"/>
</dbReference>
<protein>
    <recommendedName>
        <fullName evidence="8">3-phosphoshikimate 1-carboxyvinyltransferase</fullName>
        <ecNumber evidence="8">2.5.1.19</ecNumber>
    </recommendedName>
    <alternativeName>
        <fullName evidence="8">5-enolpyruvylshikimate-3-phosphate synthase</fullName>
        <shortName evidence="8">EPSP synthase</shortName>
        <shortName evidence="8">EPSPS</shortName>
    </alternativeName>
</protein>
<dbReference type="FunFam" id="3.65.10.10:FF:000003">
    <property type="entry name" value="3-phosphoshikimate 1-carboxyvinyltransferase"/>
    <property type="match status" value="1"/>
</dbReference>
<evidence type="ECO:0000256" key="6">
    <source>
        <dbReference type="ARBA" id="ARBA00023141"/>
    </source>
</evidence>
<accession>A0A4D6YCF6</accession>
<keyword evidence="11" id="KW-1185">Reference proteome</keyword>
<feature type="binding site" evidence="8">
    <location>
        <position position="24"/>
    </location>
    <ligand>
        <name>3-phosphoshikimate</name>
        <dbReference type="ChEBI" id="CHEBI:145989"/>
    </ligand>
</feature>
<dbReference type="GO" id="GO:0009073">
    <property type="term" value="P:aromatic amino acid family biosynthetic process"/>
    <property type="evidence" value="ECO:0007669"/>
    <property type="project" value="UniProtKB-KW"/>
</dbReference>
<evidence type="ECO:0000259" key="9">
    <source>
        <dbReference type="Pfam" id="PF00275"/>
    </source>
</evidence>
<feature type="binding site" evidence="8">
    <location>
        <position position="173"/>
    </location>
    <ligand>
        <name>3-phosphoshikimate</name>
        <dbReference type="ChEBI" id="CHEBI:145989"/>
    </ligand>
</feature>
<feature type="binding site" evidence="8">
    <location>
        <position position="28"/>
    </location>
    <ligand>
        <name>3-phosphoshikimate</name>
        <dbReference type="ChEBI" id="CHEBI:145989"/>
    </ligand>
</feature>
<name>A0A4D6YCF6_9GAMM</name>
<dbReference type="PROSITE" id="PS00885">
    <property type="entry name" value="EPSP_SYNTHASE_2"/>
    <property type="match status" value="1"/>
</dbReference>
<dbReference type="NCBIfam" id="TIGR01356">
    <property type="entry name" value="aroA"/>
    <property type="match status" value="1"/>
</dbReference>
<dbReference type="InterPro" id="IPR036968">
    <property type="entry name" value="Enolpyruvate_Tfrase_sf"/>
</dbReference>
<dbReference type="Pfam" id="PF00275">
    <property type="entry name" value="EPSP_synthase"/>
    <property type="match status" value="1"/>
</dbReference>
<keyword evidence="5 8" id="KW-0808">Transferase</keyword>
<feature type="binding site" evidence="8">
    <location>
        <position position="199"/>
    </location>
    <ligand>
        <name>3-phosphoshikimate</name>
        <dbReference type="ChEBI" id="CHEBI:145989"/>
    </ligand>
</feature>
<feature type="binding site" evidence="8">
    <location>
        <position position="315"/>
    </location>
    <ligand>
        <name>3-phosphoshikimate</name>
        <dbReference type="ChEBI" id="CHEBI:145989"/>
    </ligand>
</feature>
<dbReference type="HAMAP" id="MF_00210">
    <property type="entry name" value="EPSP_synth"/>
    <property type="match status" value="1"/>
</dbReference>
<feature type="domain" description="Enolpyruvate transferase" evidence="9">
    <location>
        <begin position="8"/>
        <end position="422"/>
    </location>
</feature>
<dbReference type="GO" id="GO:0005737">
    <property type="term" value="C:cytoplasm"/>
    <property type="evidence" value="ECO:0007669"/>
    <property type="project" value="UniProtKB-SubCell"/>
</dbReference>
<evidence type="ECO:0000256" key="4">
    <source>
        <dbReference type="ARBA" id="ARBA00022605"/>
    </source>
</evidence>
<comment type="pathway">
    <text evidence="1 8">Metabolic intermediate biosynthesis; chorismate biosynthesis; chorismate from D-erythrose 4-phosphate and phosphoenolpyruvate: step 6/7.</text>
</comment>
<dbReference type="PANTHER" id="PTHR21090">
    <property type="entry name" value="AROM/DEHYDROQUINATE SYNTHASE"/>
    <property type="match status" value="1"/>
</dbReference>
<feature type="binding site" evidence="8">
    <location>
        <position position="346"/>
    </location>
    <ligand>
        <name>phosphoenolpyruvate</name>
        <dbReference type="ChEBI" id="CHEBI:58702"/>
    </ligand>
</feature>
<dbReference type="UniPathway" id="UPA00053">
    <property type="reaction ID" value="UER00089"/>
</dbReference>
<comment type="function">
    <text evidence="8">Catalyzes the transfer of the enolpyruvyl moiety of phosphoenolpyruvate (PEP) to the 5-hydroxyl of shikimate-3-phosphate (S3P) to produce enolpyruvyl shikimate-3-phosphate and inorganic phosphate.</text>
</comment>
<feature type="binding site" evidence="8">
    <location>
        <position position="171"/>
    </location>
    <ligand>
        <name>3-phosphoshikimate</name>
        <dbReference type="ChEBI" id="CHEBI:145989"/>
    </ligand>
</feature>
<dbReference type="OrthoDB" id="9809920at2"/>
<keyword evidence="3 8" id="KW-0963">Cytoplasm</keyword>
<dbReference type="GO" id="GO:0008652">
    <property type="term" value="P:amino acid biosynthetic process"/>
    <property type="evidence" value="ECO:0007669"/>
    <property type="project" value="UniProtKB-KW"/>
</dbReference>
<gene>
    <name evidence="8 10" type="primary">aroA</name>
    <name evidence="10" type="ORF">D9V80_01185</name>
</gene>
<feature type="binding site" evidence="8">
    <location>
        <position position="126"/>
    </location>
    <ligand>
        <name>phosphoenolpyruvate</name>
        <dbReference type="ChEBI" id="CHEBI:58702"/>
    </ligand>
</feature>
<evidence type="ECO:0000313" key="10">
    <source>
        <dbReference type="EMBL" id="QCI26772.1"/>
    </source>
</evidence>
<evidence type="ECO:0000256" key="5">
    <source>
        <dbReference type="ARBA" id="ARBA00022679"/>
    </source>
</evidence>
<feature type="binding site" evidence="8">
    <location>
        <position position="23"/>
    </location>
    <ligand>
        <name>phosphoenolpyruvate</name>
        <dbReference type="ChEBI" id="CHEBI:58702"/>
    </ligand>
</feature>
<dbReference type="EMBL" id="CP034852">
    <property type="protein sequence ID" value="QCI26772.1"/>
    <property type="molecule type" value="Genomic_DNA"/>
</dbReference>
<feature type="binding site" evidence="8">
    <location>
        <position position="338"/>
    </location>
    <ligand>
        <name>3-phosphoshikimate</name>
        <dbReference type="ChEBI" id="CHEBI:145989"/>
    </ligand>
</feature>
<comment type="subcellular location">
    <subcellularLocation>
        <location evidence="8">Cytoplasm</location>
    </subcellularLocation>
</comment>
<feature type="binding site" evidence="8">
    <location>
        <position position="173"/>
    </location>
    <ligand>
        <name>phosphoenolpyruvate</name>
        <dbReference type="ChEBI" id="CHEBI:58702"/>
    </ligand>
</feature>
<dbReference type="InterPro" id="IPR023193">
    <property type="entry name" value="EPSP_synthase_CS"/>
</dbReference>
<dbReference type="AlphaFoldDB" id="A0A4D6YCF6"/>
<comment type="similarity">
    <text evidence="2 8">Belongs to the EPSP synthase family.</text>
</comment>
<feature type="active site" description="Proton acceptor" evidence="8">
    <location>
        <position position="315"/>
    </location>
</feature>
<dbReference type="InterPro" id="IPR006264">
    <property type="entry name" value="EPSP_synthase"/>
</dbReference>
<dbReference type="SUPFAM" id="SSF55205">
    <property type="entry name" value="EPT/RTPC-like"/>
    <property type="match status" value="1"/>
</dbReference>
<dbReference type="GO" id="GO:0003866">
    <property type="term" value="F:3-phosphoshikimate 1-carboxyvinyltransferase activity"/>
    <property type="evidence" value="ECO:0007669"/>
    <property type="project" value="UniProtKB-UniRule"/>
</dbReference>
<dbReference type="EC" id="2.5.1.19" evidence="8"/>
<dbReference type="GO" id="GO:0009423">
    <property type="term" value="P:chorismate biosynthetic process"/>
    <property type="evidence" value="ECO:0007669"/>
    <property type="project" value="UniProtKB-UniRule"/>
</dbReference>
<comment type="catalytic activity">
    <reaction evidence="7">
        <text>3-phosphoshikimate + phosphoenolpyruvate = 5-O-(1-carboxyvinyl)-3-phosphoshikimate + phosphate</text>
        <dbReference type="Rhea" id="RHEA:21256"/>
        <dbReference type="ChEBI" id="CHEBI:43474"/>
        <dbReference type="ChEBI" id="CHEBI:57701"/>
        <dbReference type="ChEBI" id="CHEBI:58702"/>
        <dbReference type="ChEBI" id="CHEBI:145989"/>
        <dbReference type="EC" id="2.5.1.19"/>
    </reaction>
    <physiologicalReaction direction="left-to-right" evidence="7">
        <dbReference type="Rhea" id="RHEA:21257"/>
    </physiologicalReaction>
</comment>
<dbReference type="InterPro" id="IPR001986">
    <property type="entry name" value="Enolpyruvate_Tfrase_dom"/>
</dbReference>
<feature type="binding site" evidence="8">
    <location>
        <position position="172"/>
    </location>
    <ligand>
        <name>3-phosphoshikimate</name>
        <dbReference type="ChEBI" id="CHEBI:145989"/>
    </ligand>
</feature>
<feature type="binding site" evidence="8">
    <location>
        <position position="98"/>
    </location>
    <ligand>
        <name>phosphoenolpyruvate</name>
        <dbReference type="ChEBI" id="CHEBI:58702"/>
    </ligand>
</feature>
<comment type="subunit">
    <text evidence="8">Monomer.</text>
</comment>
<evidence type="ECO:0000256" key="8">
    <source>
        <dbReference type="HAMAP-Rule" id="MF_00210"/>
    </source>
</evidence>